<dbReference type="AlphaFoldDB" id="A0A485KR49"/>
<evidence type="ECO:0000313" key="2">
    <source>
        <dbReference type="EMBL" id="VFT87586.1"/>
    </source>
</evidence>
<dbReference type="PANTHER" id="PTHR14873">
    <property type="entry name" value="OS06G0694100 PROTEIN"/>
    <property type="match status" value="1"/>
</dbReference>
<keyword evidence="3" id="KW-1185">Reference proteome</keyword>
<accession>A0A485KR49</accession>
<proteinExistence type="predicted"/>
<reference evidence="2 3" key="1">
    <citation type="submission" date="2019-03" db="EMBL/GenBank/DDBJ databases">
        <authorList>
            <person name="Gaulin E."/>
            <person name="Dumas B."/>
        </authorList>
    </citation>
    <scope>NUCLEOTIDE SEQUENCE [LARGE SCALE GENOMIC DNA]</scope>
    <source>
        <strain evidence="2">CBS 568.67</strain>
    </source>
</reference>
<name>A0A485KR49_9STRA</name>
<dbReference type="InterPro" id="IPR011989">
    <property type="entry name" value="ARM-like"/>
</dbReference>
<dbReference type="Proteomes" id="UP000332933">
    <property type="component" value="Unassembled WGS sequence"/>
</dbReference>
<dbReference type="EMBL" id="VJMH01005226">
    <property type="protein sequence ID" value="KAF0698675.1"/>
    <property type="molecule type" value="Genomic_DNA"/>
</dbReference>
<reference evidence="1" key="2">
    <citation type="submission" date="2019-06" db="EMBL/GenBank/DDBJ databases">
        <title>Genomics analysis of Aphanomyces spp. identifies a new class of oomycete effector associated with host adaptation.</title>
        <authorList>
            <person name="Gaulin E."/>
        </authorList>
    </citation>
    <scope>NUCLEOTIDE SEQUENCE</scope>
    <source>
        <strain evidence="1">CBS 578.67</strain>
    </source>
</reference>
<organism evidence="2 3">
    <name type="scientific">Aphanomyces stellatus</name>
    <dbReference type="NCBI Taxonomy" id="120398"/>
    <lineage>
        <taxon>Eukaryota</taxon>
        <taxon>Sar</taxon>
        <taxon>Stramenopiles</taxon>
        <taxon>Oomycota</taxon>
        <taxon>Saprolegniomycetes</taxon>
        <taxon>Saprolegniales</taxon>
        <taxon>Verrucalvaceae</taxon>
        <taxon>Aphanomyces</taxon>
    </lineage>
</organism>
<dbReference type="Gene3D" id="1.25.10.10">
    <property type="entry name" value="Leucine-rich Repeat Variant"/>
    <property type="match status" value="1"/>
</dbReference>
<sequence>MTTFLTRFRHECLHPIQSQLMEEGQDVLYSIETEQAIGRFEVEPMEFSTSHETLDAADAAWADVADLMVRVALRYQHQSTATVANINPVAMPVLRLATILVEYYRASLSFSQGPSSDRWVPLMLHALGFYLSTAPYTTTECTAACQAILDALPPLVHLRHSGDDAIPSTDALFPRYLSRVLSFFASKSSKDDWVKTLSAPPFAFRWYLLLVPSLSSDMLGRVLALALPLLDQDTCSTQVVGLDVVHHAIRAATPTDVRWYTDLLLHEMEGTLTVATTSPAFLAATLRCLQDLLAIVSVQHDVRHYDRFFPSLLRAWDMALDVPVKSALTVGIRPLVRAMGAPHSLHLCVYLQPLLKVTLGCLASPGELQVEGLETLRVVVLACWVRMALHVEDITLALLRYKYAHVDHHLCRRSWMINNGM</sequence>
<dbReference type="PANTHER" id="PTHR14873:SF1">
    <property type="entry name" value="OS06G0694100 PROTEIN"/>
    <property type="match status" value="1"/>
</dbReference>
<dbReference type="OrthoDB" id="6417021at2759"/>
<gene>
    <name evidence="2" type="primary">Aste57867_10716</name>
    <name evidence="1" type="ORF">As57867_010676</name>
    <name evidence="2" type="ORF">ASTE57867_10716</name>
</gene>
<dbReference type="EMBL" id="CAADRA010005247">
    <property type="protein sequence ID" value="VFT87586.1"/>
    <property type="molecule type" value="Genomic_DNA"/>
</dbReference>
<protein>
    <submittedName>
        <fullName evidence="2">Aste57867_10716 protein</fullName>
    </submittedName>
</protein>
<evidence type="ECO:0000313" key="1">
    <source>
        <dbReference type="EMBL" id="KAF0698675.1"/>
    </source>
</evidence>
<evidence type="ECO:0000313" key="3">
    <source>
        <dbReference type="Proteomes" id="UP000332933"/>
    </source>
</evidence>